<feature type="region of interest" description="Disordered" evidence="1">
    <location>
        <begin position="322"/>
        <end position="342"/>
    </location>
</feature>
<evidence type="ECO:0000259" key="2">
    <source>
        <dbReference type="Pfam" id="PF03101"/>
    </source>
</evidence>
<evidence type="ECO:0000313" key="4">
    <source>
        <dbReference type="Proteomes" id="UP001188597"/>
    </source>
</evidence>
<sequence length="342" mass="38637">MRNKKENRKSNPNFPLPFIFHSHQTAFPTAAGAAATAIAIIRRLRPHCAITVHHRCIRAFDIDDDISTFVHRVDDNFEFKLGMMFNSEDEAFNTYNAYARNKGFGVRKGQKYIHGKSQELRRCTFLCSCEGHAPYVPPHEERKVERIETDVDVFKISTGLWEVIEFNPIHNHPFFPEHQRHLIRSHRRLTEGVKGVLDSFKSVGVGATKSFGFIANDTGGIRNVGCTLRDAQNYLQSERSGILSAGDAQSLFPIIIPLNLLVNETLGNPNIKVQTQTTQPPQYPVKVIEMCPIQILTTEPFMSTPSQTNHLYLYKRNNATAQEASHSHNAEVHRGPKASHAL</sequence>
<keyword evidence="4" id="KW-1185">Reference proteome</keyword>
<dbReference type="AlphaFoldDB" id="A0AA89BC28"/>
<dbReference type="Pfam" id="PF03101">
    <property type="entry name" value="FAR1"/>
    <property type="match status" value="1"/>
</dbReference>
<feature type="compositionally biased region" description="Basic and acidic residues" evidence="1">
    <location>
        <begin position="325"/>
        <end position="334"/>
    </location>
</feature>
<proteinExistence type="predicted"/>
<organism evidence="3 4">
    <name type="scientific">Escallonia herrerae</name>
    <dbReference type="NCBI Taxonomy" id="1293975"/>
    <lineage>
        <taxon>Eukaryota</taxon>
        <taxon>Viridiplantae</taxon>
        <taxon>Streptophyta</taxon>
        <taxon>Embryophyta</taxon>
        <taxon>Tracheophyta</taxon>
        <taxon>Spermatophyta</taxon>
        <taxon>Magnoliopsida</taxon>
        <taxon>eudicotyledons</taxon>
        <taxon>Gunneridae</taxon>
        <taxon>Pentapetalae</taxon>
        <taxon>asterids</taxon>
        <taxon>campanulids</taxon>
        <taxon>Escalloniales</taxon>
        <taxon>Escalloniaceae</taxon>
        <taxon>Escallonia</taxon>
    </lineage>
</organism>
<evidence type="ECO:0000256" key="1">
    <source>
        <dbReference type="SAM" id="MobiDB-lite"/>
    </source>
</evidence>
<comment type="caution">
    <text evidence="3">The sequence shown here is derived from an EMBL/GenBank/DDBJ whole genome shotgun (WGS) entry which is preliminary data.</text>
</comment>
<dbReference type="Proteomes" id="UP001188597">
    <property type="component" value="Unassembled WGS sequence"/>
</dbReference>
<dbReference type="PANTHER" id="PTHR47718">
    <property type="entry name" value="OS01G0519700 PROTEIN"/>
    <property type="match status" value="1"/>
</dbReference>
<dbReference type="EMBL" id="JAVXUP010000186">
    <property type="protein sequence ID" value="KAK3035008.1"/>
    <property type="molecule type" value="Genomic_DNA"/>
</dbReference>
<dbReference type="PANTHER" id="PTHR47718:SF17">
    <property type="entry name" value="PROTEIN FAR1-RELATED SEQUENCE 5-LIKE"/>
    <property type="match status" value="1"/>
</dbReference>
<feature type="non-terminal residue" evidence="3">
    <location>
        <position position="1"/>
    </location>
</feature>
<protein>
    <recommendedName>
        <fullName evidence="2">FAR1 domain-containing protein</fullName>
    </recommendedName>
</protein>
<feature type="domain" description="FAR1" evidence="2">
    <location>
        <begin position="95"/>
        <end position="175"/>
    </location>
</feature>
<name>A0AA89BC28_9ASTE</name>
<dbReference type="InterPro" id="IPR004330">
    <property type="entry name" value="FAR1_DNA_bnd_dom"/>
</dbReference>
<accession>A0AA89BC28</accession>
<reference evidence="3" key="1">
    <citation type="submission" date="2022-12" db="EMBL/GenBank/DDBJ databases">
        <title>Draft genome assemblies for two species of Escallonia (Escalloniales).</title>
        <authorList>
            <person name="Chanderbali A."/>
            <person name="Dervinis C."/>
            <person name="Anghel I."/>
            <person name="Soltis D."/>
            <person name="Soltis P."/>
            <person name="Zapata F."/>
        </authorList>
    </citation>
    <scope>NUCLEOTIDE SEQUENCE</scope>
    <source>
        <strain evidence="3">UCBG64.0493</strain>
        <tissue evidence="3">Leaf</tissue>
    </source>
</reference>
<gene>
    <name evidence="3" type="ORF">RJ639_033386</name>
</gene>
<evidence type="ECO:0000313" key="3">
    <source>
        <dbReference type="EMBL" id="KAK3035008.1"/>
    </source>
</evidence>